<evidence type="ECO:0000256" key="7">
    <source>
        <dbReference type="ARBA" id="ARBA00022695"/>
    </source>
</evidence>
<feature type="compositionally biased region" description="Pro residues" evidence="13">
    <location>
        <begin position="1"/>
        <end position="10"/>
    </location>
</feature>
<evidence type="ECO:0000256" key="12">
    <source>
        <dbReference type="ARBA" id="ARBA00030549"/>
    </source>
</evidence>
<dbReference type="PANTHER" id="PTHR11943:SF1">
    <property type="entry name" value="GALACTOSE-1-PHOSPHATE URIDYLYLTRANSFERASE"/>
    <property type="match status" value="1"/>
</dbReference>
<evidence type="ECO:0000256" key="5">
    <source>
        <dbReference type="ARBA" id="ARBA00012384"/>
    </source>
</evidence>
<evidence type="ECO:0000313" key="19">
    <source>
        <dbReference type="EMBL" id="CAB5022410.1"/>
    </source>
</evidence>
<dbReference type="InterPro" id="IPR019779">
    <property type="entry name" value="GalP_UDPtransf1_His-AS"/>
</dbReference>
<dbReference type="EC" id="2.7.7.12" evidence="5"/>
<keyword evidence="9" id="KW-0862">Zinc</keyword>
<sequence length="355" mass="39767">MHPNEAPPVSPDERLQRRSWSRSTNARSRPESYDHPFTPLVFLVAGMPDFLTIFATRSTKGWCLFGENGEVDQDLRVDPALGTVVHVVGNRQARPNLATNAVTSDCPFCVGGLEAPEPYDVRSFVNRWPPMPNDRCEVILYTTDHNASFGSLSVEQATKVIDLWAERTTQLAGRPDVDYVLVFENRGAEVGATISHPHGQIYSYDHVPERPRQLFASSWTPDETTERVIGNNTEWTSYVPFASVYPTAVTLAPRQRVGDLQSLTPNQRLDLASLLIETINRLDQLFDTPLPYMMWINQQPANGSVNDAWMSIEIVSPWRQKGLARFIAAAEVGAGEYFNPVVPEQLAEKLRSISQ</sequence>
<keyword evidence="11" id="KW-0119">Carbohydrate metabolism</keyword>
<dbReference type="InterPro" id="IPR001937">
    <property type="entry name" value="GalP_UDPtransf1"/>
</dbReference>
<dbReference type="AlphaFoldDB" id="A0A6J6RDL1"/>
<dbReference type="GO" id="GO:0033499">
    <property type="term" value="P:galactose catabolic process via UDP-galactose, Leloir pathway"/>
    <property type="evidence" value="ECO:0007669"/>
    <property type="project" value="TreeGrafter"/>
</dbReference>
<dbReference type="GO" id="GO:0008108">
    <property type="term" value="F:UDP-glucose:hexose-1-phosphate uridylyltransferase activity"/>
    <property type="evidence" value="ECO:0007669"/>
    <property type="project" value="UniProtKB-EC"/>
</dbReference>
<dbReference type="SUPFAM" id="SSF54197">
    <property type="entry name" value="HIT-like"/>
    <property type="match status" value="2"/>
</dbReference>
<reference evidence="16" key="1">
    <citation type="submission" date="2020-05" db="EMBL/GenBank/DDBJ databases">
        <authorList>
            <person name="Chiriac C."/>
            <person name="Salcher M."/>
            <person name="Ghai R."/>
            <person name="Kavagutti S V."/>
        </authorList>
    </citation>
    <scope>NUCLEOTIDE SEQUENCE</scope>
</reference>
<dbReference type="GO" id="GO:0008270">
    <property type="term" value="F:zinc ion binding"/>
    <property type="evidence" value="ECO:0007669"/>
    <property type="project" value="InterPro"/>
</dbReference>
<keyword evidence="7" id="KW-0548">Nucleotidyltransferase</keyword>
<dbReference type="PROSITE" id="PS00117">
    <property type="entry name" value="GAL_P_UDP_TRANSF_I"/>
    <property type="match status" value="1"/>
</dbReference>
<evidence type="ECO:0000313" key="17">
    <source>
        <dbReference type="EMBL" id="CAB4767986.1"/>
    </source>
</evidence>
<dbReference type="PANTHER" id="PTHR11943">
    <property type="entry name" value="GALACTOSE-1-PHOSPHATE URIDYLYLTRANSFERASE"/>
    <property type="match status" value="1"/>
</dbReference>
<dbReference type="EMBL" id="CAFBMF010000221">
    <property type="protein sequence ID" value="CAB4917427.1"/>
    <property type="molecule type" value="Genomic_DNA"/>
</dbReference>
<comment type="cofactor">
    <cofactor evidence="2">
        <name>Zn(2+)</name>
        <dbReference type="ChEBI" id="CHEBI:29105"/>
    </cofactor>
</comment>
<comment type="pathway">
    <text evidence="3">Carbohydrate metabolism; galactose metabolism.</text>
</comment>
<evidence type="ECO:0000256" key="1">
    <source>
        <dbReference type="ARBA" id="ARBA00001107"/>
    </source>
</evidence>
<evidence type="ECO:0000313" key="18">
    <source>
        <dbReference type="EMBL" id="CAB4917427.1"/>
    </source>
</evidence>
<evidence type="ECO:0000256" key="10">
    <source>
        <dbReference type="ARBA" id="ARBA00023144"/>
    </source>
</evidence>
<dbReference type="EMBL" id="CAEZZP010000028">
    <property type="protein sequence ID" value="CAB4767986.1"/>
    <property type="molecule type" value="Genomic_DNA"/>
</dbReference>
<dbReference type="Pfam" id="PF02744">
    <property type="entry name" value="GalP_UDP_tr_C"/>
    <property type="match status" value="1"/>
</dbReference>
<evidence type="ECO:0000313" key="16">
    <source>
        <dbReference type="EMBL" id="CAB4720053.1"/>
    </source>
</evidence>
<comment type="similarity">
    <text evidence="4">Belongs to the galactose-1-phosphate uridylyltransferase type 1 family.</text>
</comment>
<dbReference type="EMBL" id="CAEZYH010000034">
    <property type="protein sequence ID" value="CAB4720053.1"/>
    <property type="molecule type" value="Genomic_DNA"/>
</dbReference>
<comment type="catalytic activity">
    <reaction evidence="1">
        <text>alpha-D-galactose 1-phosphate + UDP-alpha-D-glucose = alpha-D-glucose 1-phosphate + UDP-alpha-D-galactose</text>
        <dbReference type="Rhea" id="RHEA:13989"/>
        <dbReference type="ChEBI" id="CHEBI:58336"/>
        <dbReference type="ChEBI" id="CHEBI:58601"/>
        <dbReference type="ChEBI" id="CHEBI:58885"/>
        <dbReference type="ChEBI" id="CHEBI:66914"/>
        <dbReference type="EC" id="2.7.7.12"/>
    </reaction>
</comment>
<accession>A0A6J6RDL1</accession>
<dbReference type="GO" id="GO:0005737">
    <property type="term" value="C:cytoplasm"/>
    <property type="evidence" value="ECO:0007669"/>
    <property type="project" value="TreeGrafter"/>
</dbReference>
<dbReference type="EMBL" id="CAFBPS010000013">
    <property type="protein sequence ID" value="CAB5022410.1"/>
    <property type="molecule type" value="Genomic_DNA"/>
</dbReference>
<evidence type="ECO:0000259" key="15">
    <source>
        <dbReference type="Pfam" id="PF02744"/>
    </source>
</evidence>
<name>A0A6J6RDL1_9ZZZZ</name>
<proteinExistence type="inferred from homology"/>
<dbReference type="InterPro" id="IPR005850">
    <property type="entry name" value="GalP_Utransf_C"/>
</dbReference>
<evidence type="ECO:0000256" key="8">
    <source>
        <dbReference type="ARBA" id="ARBA00022723"/>
    </source>
</evidence>
<feature type="domain" description="Galactose-1-phosphate uridyl transferase C-terminal" evidence="15">
    <location>
        <begin position="223"/>
        <end position="354"/>
    </location>
</feature>
<dbReference type="Gene3D" id="3.30.428.10">
    <property type="entry name" value="HIT-like"/>
    <property type="match status" value="2"/>
</dbReference>
<dbReference type="InterPro" id="IPR036265">
    <property type="entry name" value="HIT-like_sf"/>
</dbReference>
<evidence type="ECO:0000256" key="9">
    <source>
        <dbReference type="ARBA" id="ARBA00022833"/>
    </source>
</evidence>
<dbReference type="UniPathway" id="UPA00214"/>
<organism evidence="16">
    <name type="scientific">freshwater metagenome</name>
    <dbReference type="NCBI Taxonomy" id="449393"/>
    <lineage>
        <taxon>unclassified sequences</taxon>
        <taxon>metagenomes</taxon>
        <taxon>ecological metagenomes</taxon>
    </lineage>
</organism>
<evidence type="ECO:0000256" key="6">
    <source>
        <dbReference type="ARBA" id="ARBA00022679"/>
    </source>
</evidence>
<gene>
    <name evidence="16" type="ORF">UFOPK2658_00956</name>
    <name evidence="17" type="ORF">UFOPK2880_00640</name>
    <name evidence="18" type="ORF">UFOPK3494_01887</name>
    <name evidence="19" type="ORF">UFOPK4134_00356</name>
</gene>
<dbReference type="Pfam" id="PF01087">
    <property type="entry name" value="GalP_UDP_transf"/>
    <property type="match status" value="1"/>
</dbReference>
<evidence type="ECO:0000256" key="3">
    <source>
        <dbReference type="ARBA" id="ARBA00004947"/>
    </source>
</evidence>
<evidence type="ECO:0000256" key="2">
    <source>
        <dbReference type="ARBA" id="ARBA00001947"/>
    </source>
</evidence>
<keyword evidence="6" id="KW-0808">Transferase</keyword>
<keyword evidence="8" id="KW-0479">Metal-binding</keyword>
<evidence type="ECO:0000256" key="13">
    <source>
        <dbReference type="SAM" id="MobiDB-lite"/>
    </source>
</evidence>
<evidence type="ECO:0000256" key="11">
    <source>
        <dbReference type="ARBA" id="ARBA00023277"/>
    </source>
</evidence>
<evidence type="ECO:0000256" key="4">
    <source>
        <dbReference type="ARBA" id="ARBA00010951"/>
    </source>
</evidence>
<evidence type="ECO:0000259" key="14">
    <source>
        <dbReference type="Pfam" id="PF01087"/>
    </source>
</evidence>
<feature type="domain" description="Galactose-1-phosphate uridyl transferase N-terminal" evidence="14">
    <location>
        <begin position="135"/>
        <end position="208"/>
    </location>
</feature>
<keyword evidence="10" id="KW-0299">Galactose metabolism</keyword>
<dbReference type="InterPro" id="IPR005849">
    <property type="entry name" value="GalP_Utransf_N"/>
</dbReference>
<protein>
    <recommendedName>
        <fullName evidence="12">UDP-glucose--hexose-1-phosphate uridylyltransferase</fullName>
        <ecNumber evidence="5">2.7.7.12</ecNumber>
    </recommendedName>
    <alternativeName>
        <fullName evidence="12">UDP-glucose--hexose-1-phosphate uridylyltransferase</fullName>
    </alternativeName>
</protein>
<feature type="region of interest" description="Disordered" evidence="13">
    <location>
        <begin position="1"/>
        <end position="32"/>
    </location>
</feature>